<evidence type="ECO:0000313" key="6">
    <source>
        <dbReference type="Proteomes" id="UP000199063"/>
    </source>
</evidence>
<dbReference type="Proteomes" id="UP000199063">
    <property type="component" value="Unassembled WGS sequence"/>
</dbReference>
<evidence type="ECO:0000256" key="1">
    <source>
        <dbReference type="ARBA" id="ARBA00022676"/>
    </source>
</evidence>
<dbReference type="GO" id="GO:0016758">
    <property type="term" value="F:hexosyltransferase activity"/>
    <property type="evidence" value="ECO:0007669"/>
    <property type="project" value="TreeGrafter"/>
</dbReference>
<dbReference type="InterPro" id="IPR028098">
    <property type="entry name" value="Glyco_trans_4-like_N"/>
</dbReference>
<dbReference type="STRING" id="1196353.SAMN05444921_106101"/>
<feature type="compositionally biased region" description="Pro residues" evidence="3">
    <location>
        <begin position="16"/>
        <end position="25"/>
    </location>
</feature>
<feature type="domain" description="Glycosyltransferase subfamily 4-like N-terminal" evidence="4">
    <location>
        <begin position="65"/>
        <end position="224"/>
    </location>
</feature>
<dbReference type="InterPro" id="IPR050194">
    <property type="entry name" value="Glycosyltransferase_grp1"/>
</dbReference>
<accession>A0A1G9S0L7</accession>
<feature type="region of interest" description="Disordered" evidence="3">
    <location>
        <begin position="1"/>
        <end position="31"/>
    </location>
</feature>
<evidence type="ECO:0000256" key="2">
    <source>
        <dbReference type="ARBA" id="ARBA00022679"/>
    </source>
</evidence>
<keyword evidence="1" id="KW-0328">Glycosyltransferase</keyword>
<dbReference type="Gene3D" id="3.40.50.2000">
    <property type="entry name" value="Glycogen Phosphorylase B"/>
    <property type="match status" value="2"/>
</dbReference>
<dbReference type="AlphaFoldDB" id="A0A1G9S0L7"/>
<evidence type="ECO:0000256" key="3">
    <source>
        <dbReference type="SAM" id="MobiDB-lite"/>
    </source>
</evidence>
<gene>
    <name evidence="5" type="ORF">SAMN05444921_106101</name>
</gene>
<dbReference type="Pfam" id="PF13692">
    <property type="entry name" value="Glyco_trans_1_4"/>
    <property type="match status" value="1"/>
</dbReference>
<protein>
    <submittedName>
        <fullName evidence="5">Glycosyltransferase involved in cell wall bisynthesis</fullName>
    </submittedName>
</protein>
<dbReference type="PANTHER" id="PTHR45947">
    <property type="entry name" value="SULFOQUINOVOSYL TRANSFERASE SQD2"/>
    <property type="match status" value="1"/>
</dbReference>
<dbReference type="CDD" id="cd03801">
    <property type="entry name" value="GT4_PimA-like"/>
    <property type="match status" value="1"/>
</dbReference>
<dbReference type="EMBL" id="FNHI01000006">
    <property type="protein sequence ID" value="SDM29006.1"/>
    <property type="molecule type" value="Genomic_DNA"/>
</dbReference>
<dbReference type="PANTHER" id="PTHR45947:SF3">
    <property type="entry name" value="SULFOQUINOVOSYL TRANSFERASE SQD2"/>
    <property type="match status" value="1"/>
</dbReference>
<feature type="compositionally biased region" description="Basic and acidic residues" evidence="3">
    <location>
        <begin position="1"/>
        <end position="10"/>
    </location>
</feature>
<proteinExistence type="predicted"/>
<evidence type="ECO:0000313" key="5">
    <source>
        <dbReference type="EMBL" id="SDM29006.1"/>
    </source>
</evidence>
<dbReference type="SUPFAM" id="SSF53756">
    <property type="entry name" value="UDP-Glycosyltransferase/glycogen phosphorylase"/>
    <property type="match status" value="1"/>
</dbReference>
<keyword evidence="2 5" id="KW-0808">Transferase</keyword>
<name>A0A1G9S0L7_9ACTN</name>
<sequence>MRHAEFRQQPEHFPTPRAPEFPPVFPAGGGPDRIRRTVSLPQSGPGTEARPGRPAVLHVVQQTDGGVARVVLDLVAHQIRGGSPAAVACPGGGMLADAVRALGAGVHPWRAGRTAGPLLAREVGQLAGIVAAAGPQLVHAHGPKAGLAVRLALRGRIPTVFQPHVWSFGPAGGVLDGPARRWERYGARWADRIVCVSETERRKGVAAGVEAVWTVVPNGVDTERFRPAAEGERRSLPPLVADLPGSAPLVVCVGRLCRQKGQDVLLAAWEQVLHRVPNARLVLVGDGPGADALGASAPASVRFAGDEADSAPWYRAADLVVVPSRWESMALTPLEAMACGRPVVVTDVAGTRESLPPGHALFCTTPAQDPYALATAVGDLLLNGPLRRTLGRQGRQHVLAAHDVRHSASAISDVYREVSAARPAGGRGPAAR</sequence>
<evidence type="ECO:0000259" key="4">
    <source>
        <dbReference type="Pfam" id="PF13439"/>
    </source>
</evidence>
<reference evidence="6" key="1">
    <citation type="submission" date="2016-10" db="EMBL/GenBank/DDBJ databases">
        <authorList>
            <person name="Varghese N."/>
            <person name="Submissions S."/>
        </authorList>
    </citation>
    <scope>NUCLEOTIDE SEQUENCE [LARGE SCALE GENOMIC DNA]</scope>
    <source>
        <strain evidence="6">CGMCC 4.7042</strain>
    </source>
</reference>
<keyword evidence="6" id="KW-1185">Reference proteome</keyword>
<organism evidence="5 6">
    <name type="scientific">Streptomyces wuyuanensis</name>
    <dbReference type="NCBI Taxonomy" id="1196353"/>
    <lineage>
        <taxon>Bacteria</taxon>
        <taxon>Bacillati</taxon>
        <taxon>Actinomycetota</taxon>
        <taxon>Actinomycetes</taxon>
        <taxon>Kitasatosporales</taxon>
        <taxon>Streptomycetaceae</taxon>
        <taxon>Streptomyces</taxon>
    </lineage>
</organism>
<dbReference type="GO" id="GO:1901137">
    <property type="term" value="P:carbohydrate derivative biosynthetic process"/>
    <property type="evidence" value="ECO:0007669"/>
    <property type="project" value="UniProtKB-ARBA"/>
</dbReference>
<dbReference type="Pfam" id="PF13439">
    <property type="entry name" value="Glyco_transf_4"/>
    <property type="match status" value="1"/>
</dbReference>